<evidence type="ECO:0000259" key="2">
    <source>
        <dbReference type="PROSITE" id="PS51840"/>
    </source>
</evidence>
<feature type="domain" description="C2 NT-type" evidence="2">
    <location>
        <begin position="93"/>
        <end position="241"/>
    </location>
</feature>
<evidence type="ECO:0000313" key="4">
    <source>
        <dbReference type="Proteomes" id="UP001457282"/>
    </source>
</evidence>
<evidence type="ECO:0000313" key="3">
    <source>
        <dbReference type="EMBL" id="KAK9946235.1"/>
    </source>
</evidence>
<dbReference type="Pfam" id="PF10358">
    <property type="entry name" value="NT-C2"/>
    <property type="match status" value="1"/>
</dbReference>
<proteinExistence type="predicted"/>
<feature type="region of interest" description="Disordered" evidence="1">
    <location>
        <begin position="1"/>
        <end position="22"/>
    </location>
</feature>
<reference evidence="3 4" key="1">
    <citation type="journal article" date="2023" name="G3 (Bethesda)">
        <title>A chromosome-length genome assembly and annotation of blackberry (Rubus argutus, cv. 'Hillquist').</title>
        <authorList>
            <person name="Bruna T."/>
            <person name="Aryal R."/>
            <person name="Dudchenko O."/>
            <person name="Sargent D.J."/>
            <person name="Mead D."/>
            <person name="Buti M."/>
            <person name="Cavallini A."/>
            <person name="Hytonen T."/>
            <person name="Andres J."/>
            <person name="Pham M."/>
            <person name="Weisz D."/>
            <person name="Mascagni F."/>
            <person name="Usai G."/>
            <person name="Natali L."/>
            <person name="Bassil N."/>
            <person name="Fernandez G.E."/>
            <person name="Lomsadze A."/>
            <person name="Armour M."/>
            <person name="Olukolu B."/>
            <person name="Poorten T."/>
            <person name="Britton C."/>
            <person name="Davik J."/>
            <person name="Ashrafi H."/>
            <person name="Aiden E.L."/>
            <person name="Borodovsky M."/>
            <person name="Worthington M."/>
        </authorList>
    </citation>
    <scope>NUCLEOTIDE SEQUENCE [LARGE SCALE GENOMIC DNA]</scope>
    <source>
        <strain evidence="3">PI 553951</strain>
    </source>
</reference>
<dbReference type="Pfam" id="PF21745">
    <property type="entry name" value="PMI1_PMIR1-2_C"/>
    <property type="match status" value="1"/>
</dbReference>
<evidence type="ECO:0000256" key="1">
    <source>
        <dbReference type="SAM" id="MobiDB-lite"/>
    </source>
</evidence>
<keyword evidence="4" id="KW-1185">Reference proteome</keyword>
<dbReference type="PANTHER" id="PTHR33414:SF10">
    <property type="entry name" value="PROTEIN PLASTID MOVEMENT IMPAIRED 1-RELATED 2"/>
    <property type="match status" value="1"/>
</dbReference>
<accession>A0AAW1YAT9</accession>
<comment type="caution">
    <text evidence="3">The sequence shown here is derived from an EMBL/GenBank/DDBJ whole genome shotgun (WGS) entry which is preliminary data.</text>
</comment>
<feature type="compositionally biased region" description="Polar residues" evidence="1">
    <location>
        <begin position="821"/>
        <end position="830"/>
    </location>
</feature>
<dbReference type="EMBL" id="JBEDUW010000002">
    <property type="protein sequence ID" value="KAK9946235.1"/>
    <property type="molecule type" value="Genomic_DNA"/>
</dbReference>
<dbReference type="PROSITE" id="PS51840">
    <property type="entry name" value="C2_NT"/>
    <property type="match status" value="1"/>
</dbReference>
<dbReference type="PANTHER" id="PTHR33414">
    <property type="entry name" value="PROTEIN PLASTID MOVEMENT IMPAIRED 1-RELATED 1"/>
    <property type="match status" value="1"/>
</dbReference>
<dbReference type="AlphaFoldDB" id="A0AAW1YAT9"/>
<feature type="region of interest" description="Disordered" evidence="1">
    <location>
        <begin position="40"/>
        <end position="65"/>
    </location>
</feature>
<protein>
    <recommendedName>
        <fullName evidence="2">C2 NT-type domain-containing protein</fullName>
    </recommendedName>
</protein>
<dbReference type="InterPro" id="IPR039614">
    <property type="entry name" value="PMI1-like"/>
</dbReference>
<feature type="compositionally biased region" description="Low complexity" evidence="1">
    <location>
        <begin position="9"/>
        <end position="18"/>
    </location>
</feature>
<gene>
    <name evidence="3" type="ORF">M0R45_011710</name>
</gene>
<feature type="compositionally biased region" description="Polar residues" evidence="1">
    <location>
        <begin position="56"/>
        <end position="65"/>
    </location>
</feature>
<sequence length="1107" mass="122598">MMLQKTESKNGNSSGNSNPGQLLRDIEEISRALYLHKAPPKALLPPSDSRSKSVEKTSFSDSNPNPTFLREDLLHKDKKSSSIWNWKKPLKALTHIGNRKFSCCFYLHVHSLEGLPVNFNNLSLCVHWKRKDEVLQTSSSRVEEGVAEFDETLMHRCSVYGSSNGPNHSVKYAEKLSLIYISVNGAPGLDIGKHWVDLTRLLPLTFEELEGEKSFGKWTTSFNLSGKAKGANLNVSLGFLVTQDKLVNLSGNPNVPQLMDTVPKRSSSLDTGARVLRRVGSVSSNTNPRPAFSSQTLDLKVSQEVMLTGGLELSKSINFLCQALDEGKLRRVMESDSEHAVPLKPQPNLDILSAKEIEEYEDDDFEFTIVEVGTEIPGKEQLNSDRVSGLANDEFTIENMYVDDVIKDYDIDLDEKTMIIPEDVSGNYADEFMMNGIIHEEDSTCTKGSNRKEVESFSDIQLVSESADLNHPFSPEEFLEERSHMELKSTCTASKTGKKSLSLDDVTESVSNEFLNMLGKAGCICSDSDPESPRELLLREFEKEALTCGNVFLNFDWNEDQPKIGSSVSPGFDHEDCFENSDLSMIIQAAEEENKRESELLKRRKAIILEGLETEALMREWGLNENDFQNSPRILSGGFGSPINLPLEQPLLPALEEGFGPYVRMKGGGLLRSMNPSLFRNAKNGGNLIIQVSNPIVIPAKMGYDVMEILQHLALVGIDKLHMQVSRLMPLEDITGKTIDQIAGEAVPSIGVSERFEQILCGESKDEGFPSSWSYNDMRSELVGGEIGSGYVSLEYLAPLAINKIESMSLEGLRIQSHMSDSKAPSSIYPQSGGRITAPHANRGETLRSGVGGGLQLSDFRDSDDDVDELMDLSLSLEEWLRLDAKIIGDEDQSREQLLKIIAAHGAKCTDLIGGRLTEDMNCSDLSGRNFGFLGNNLTIALMVQLRDPLRNYEPVGVPMIGLIQGERILSHSMRKVPSVKTEHDEPILEIGDKITEERNEGDEEGNPQFKIIDVHLAGVDTEPGNRELWGTTTGVQSGSRWLLATDLGKTMNFPLLNSKAIVRSSPLVSAKLQHRDSLWSISSPHIRNPNVIFSNETIKPQATCKS</sequence>
<dbReference type="Proteomes" id="UP001457282">
    <property type="component" value="Unassembled WGS sequence"/>
</dbReference>
<dbReference type="InterPro" id="IPR048972">
    <property type="entry name" value="PMI1_PMIR1-2_C"/>
</dbReference>
<dbReference type="InterPro" id="IPR019448">
    <property type="entry name" value="NT-C2"/>
</dbReference>
<feature type="region of interest" description="Disordered" evidence="1">
    <location>
        <begin position="821"/>
        <end position="848"/>
    </location>
</feature>
<organism evidence="3 4">
    <name type="scientific">Rubus argutus</name>
    <name type="common">Southern blackberry</name>
    <dbReference type="NCBI Taxonomy" id="59490"/>
    <lineage>
        <taxon>Eukaryota</taxon>
        <taxon>Viridiplantae</taxon>
        <taxon>Streptophyta</taxon>
        <taxon>Embryophyta</taxon>
        <taxon>Tracheophyta</taxon>
        <taxon>Spermatophyta</taxon>
        <taxon>Magnoliopsida</taxon>
        <taxon>eudicotyledons</taxon>
        <taxon>Gunneridae</taxon>
        <taxon>Pentapetalae</taxon>
        <taxon>rosids</taxon>
        <taxon>fabids</taxon>
        <taxon>Rosales</taxon>
        <taxon>Rosaceae</taxon>
        <taxon>Rosoideae</taxon>
        <taxon>Rosoideae incertae sedis</taxon>
        <taxon>Rubus</taxon>
    </lineage>
</organism>
<name>A0AAW1YAT9_RUBAR</name>